<gene>
    <name evidence="1" type="ORF">NCTC10718_05137</name>
</gene>
<dbReference type="AlphaFoldDB" id="A0A379SEH7"/>
<sequence length="98" mass="11210">MGESVYPACITYCAEVAMTVDVRQSKNNLKNMFRFPGGALNWHSDSFLRDSINLQRRYFKRSCQPLNRNPKGAPTIQQLTIPPSVPKRKLSFSFLCLL</sequence>
<protein>
    <submittedName>
        <fullName evidence="1">Uncharacterized protein</fullName>
    </submittedName>
</protein>
<dbReference type="Proteomes" id="UP000254332">
    <property type="component" value="Unassembled WGS sequence"/>
</dbReference>
<accession>A0A379SEH7</accession>
<name>A0A379SEH7_SALER</name>
<reference evidence="1 2" key="1">
    <citation type="submission" date="2018-06" db="EMBL/GenBank/DDBJ databases">
        <authorList>
            <consortium name="Pathogen Informatics"/>
            <person name="Doyle S."/>
        </authorList>
    </citation>
    <scope>NUCLEOTIDE SEQUENCE [LARGE SCALE GENOMIC DNA]</scope>
    <source>
        <strain evidence="1 2">NCTC10718</strain>
    </source>
</reference>
<dbReference type="EMBL" id="UGWQ01000004">
    <property type="protein sequence ID" value="SUG27807.1"/>
    <property type="molecule type" value="Genomic_DNA"/>
</dbReference>
<evidence type="ECO:0000313" key="2">
    <source>
        <dbReference type="Proteomes" id="UP000254332"/>
    </source>
</evidence>
<organism evidence="1 2">
    <name type="scientific">Salmonella enterica</name>
    <name type="common">Salmonella choleraesuis</name>
    <dbReference type="NCBI Taxonomy" id="28901"/>
    <lineage>
        <taxon>Bacteria</taxon>
        <taxon>Pseudomonadati</taxon>
        <taxon>Pseudomonadota</taxon>
        <taxon>Gammaproteobacteria</taxon>
        <taxon>Enterobacterales</taxon>
        <taxon>Enterobacteriaceae</taxon>
        <taxon>Salmonella</taxon>
    </lineage>
</organism>
<evidence type="ECO:0000313" key="1">
    <source>
        <dbReference type="EMBL" id="SUG27807.1"/>
    </source>
</evidence>
<proteinExistence type="predicted"/>